<dbReference type="EMBL" id="AP018560">
    <property type="protein sequence ID" value="BBD80772.1"/>
    <property type="molecule type" value="Genomic_DNA"/>
</dbReference>
<proteinExistence type="predicted"/>
<dbReference type="AlphaFoldDB" id="A0A2Z6E7L2"/>
<accession>A0A2Z6E7L2</accession>
<organism evidence="2 3">
    <name type="scientific">Aerosticca soli</name>
    <dbReference type="NCBI Taxonomy" id="2010829"/>
    <lineage>
        <taxon>Bacteria</taxon>
        <taxon>Pseudomonadati</taxon>
        <taxon>Pseudomonadota</taxon>
        <taxon>Gammaproteobacteria</taxon>
        <taxon>Lysobacterales</taxon>
        <taxon>Rhodanobacteraceae</taxon>
        <taxon>Aerosticca</taxon>
    </lineage>
</organism>
<evidence type="ECO:0000313" key="3">
    <source>
        <dbReference type="Proteomes" id="UP000270530"/>
    </source>
</evidence>
<keyword evidence="3" id="KW-1185">Reference proteome</keyword>
<name>A0A2Z6E7L2_9GAMM</name>
<sequence>MPCLMARQGARSPVSVFRRGFLPRRKMAGFLPATLAGFGWPAIAAS</sequence>
<reference evidence="3" key="1">
    <citation type="submission" date="2018-04" db="EMBL/GenBank/DDBJ databases">
        <authorList>
            <person name="Watanabe M."/>
            <person name="Kojima H."/>
        </authorList>
    </citation>
    <scope>NUCLEOTIDE SEQUENCE [LARGE SCALE GENOMIC DNA]</scope>
    <source>
        <strain evidence="3">Dysh456</strain>
    </source>
</reference>
<reference evidence="3" key="2">
    <citation type="submission" date="2018-06" db="EMBL/GenBank/DDBJ databases">
        <title>Genome sequence of Rhodanobacteraceae bacterium strain Dysh456.</title>
        <authorList>
            <person name="Fukui M."/>
        </authorList>
    </citation>
    <scope>NUCLEOTIDE SEQUENCE [LARGE SCALE GENOMIC DNA]</scope>
    <source>
        <strain evidence="3">Dysh456</strain>
    </source>
</reference>
<dbReference type="Proteomes" id="UP000270530">
    <property type="component" value="Chromosome"/>
</dbReference>
<keyword evidence="1" id="KW-1133">Transmembrane helix</keyword>
<evidence type="ECO:0000313" key="2">
    <source>
        <dbReference type="EMBL" id="BBD80772.1"/>
    </source>
</evidence>
<keyword evidence="1" id="KW-0472">Membrane</keyword>
<gene>
    <name evidence="2" type="ORF">ALSL_2146</name>
</gene>
<dbReference type="KEGG" id="rbd:ALSL_2146"/>
<feature type="transmembrane region" description="Helical" evidence="1">
    <location>
        <begin position="27"/>
        <end position="45"/>
    </location>
</feature>
<keyword evidence="1" id="KW-0812">Transmembrane</keyword>
<protein>
    <submittedName>
        <fullName evidence="2">Uncharacterized protein</fullName>
    </submittedName>
</protein>
<evidence type="ECO:0000256" key="1">
    <source>
        <dbReference type="SAM" id="Phobius"/>
    </source>
</evidence>